<reference evidence="2 3" key="2">
    <citation type="journal article" date="2019" name="G3 (Bethesda)">
        <title>Hybrid Assembly of the Genome of the Entomopathogenic Nematode Steinernema carpocapsae Identifies the X-Chromosome.</title>
        <authorList>
            <person name="Serra L."/>
            <person name="Macchietto M."/>
            <person name="Macias-Munoz A."/>
            <person name="McGill C.J."/>
            <person name="Rodriguez I.M."/>
            <person name="Rodriguez B."/>
            <person name="Murad R."/>
            <person name="Mortazavi A."/>
        </authorList>
    </citation>
    <scope>NUCLEOTIDE SEQUENCE [LARGE SCALE GENOMIC DNA]</scope>
    <source>
        <strain evidence="2 3">ALL</strain>
    </source>
</reference>
<protein>
    <submittedName>
        <fullName evidence="2">Uncharacterized protein</fullName>
    </submittedName>
</protein>
<sequence length="91" mass="10066">MENAHNNNSFGKVQSGSVDPKPERHPEKLKKYPFCKNRKVLLVTIDMANGSMAFGKEFGAAKTLEVPRGIDVEEEADELCVFQPENAQAST</sequence>
<name>A0A4U8UWA0_STECR</name>
<evidence type="ECO:0000313" key="3">
    <source>
        <dbReference type="Proteomes" id="UP000298663"/>
    </source>
</evidence>
<feature type="compositionally biased region" description="Basic and acidic residues" evidence="1">
    <location>
        <begin position="20"/>
        <end position="30"/>
    </location>
</feature>
<reference evidence="2 3" key="1">
    <citation type="journal article" date="2015" name="Genome Biol.">
        <title>Comparative genomics of Steinernema reveals deeply conserved gene regulatory networks.</title>
        <authorList>
            <person name="Dillman A.R."/>
            <person name="Macchietto M."/>
            <person name="Porter C.F."/>
            <person name="Rogers A."/>
            <person name="Williams B."/>
            <person name="Antoshechkin I."/>
            <person name="Lee M.M."/>
            <person name="Goodwin Z."/>
            <person name="Lu X."/>
            <person name="Lewis E.E."/>
            <person name="Goodrich-Blair H."/>
            <person name="Stock S.P."/>
            <person name="Adams B.J."/>
            <person name="Sternberg P.W."/>
            <person name="Mortazavi A."/>
        </authorList>
    </citation>
    <scope>NUCLEOTIDE SEQUENCE [LARGE SCALE GENOMIC DNA]</scope>
    <source>
        <strain evidence="2 3">ALL</strain>
    </source>
</reference>
<organism evidence="2 3">
    <name type="scientific">Steinernema carpocapsae</name>
    <name type="common">Entomopathogenic nematode</name>
    <dbReference type="NCBI Taxonomy" id="34508"/>
    <lineage>
        <taxon>Eukaryota</taxon>
        <taxon>Metazoa</taxon>
        <taxon>Ecdysozoa</taxon>
        <taxon>Nematoda</taxon>
        <taxon>Chromadorea</taxon>
        <taxon>Rhabditida</taxon>
        <taxon>Tylenchina</taxon>
        <taxon>Panagrolaimomorpha</taxon>
        <taxon>Strongyloidoidea</taxon>
        <taxon>Steinernematidae</taxon>
        <taxon>Steinernema</taxon>
    </lineage>
</organism>
<proteinExistence type="predicted"/>
<dbReference type="AlphaFoldDB" id="A0A4U8UWA0"/>
<gene>
    <name evidence="2" type="ORF">L596_004553</name>
</gene>
<evidence type="ECO:0000256" key="1">
    <source>
        <dbReference type="SAM" id="MobiDB-lite"/>
    </source>
</evidence>
<comment type="caution">
    <text evidence="2">The sequence shown here is derived from an EMBL/GenBank/DDBJ whole genome shotgun (WGS) entry which is preliminary data.</text>
</comment>
<keyword evidence="3" id="KW-1185">Reference proteome</keyword>
<dbReference type="EMBL" id="AZBU02000001">
    <property type="protein sequence ID" value="TMS37666.1"/>
    <property type="molecule type" value="Genomic_DNA"/>
</dbReference>
<evidence type="ECO:0000313" key="2">
    <source>
        <dbReference type="EMBL" id="TMS37666.1"/>
    </source>
</evidence>
<dbReference type="OrthoDB" id="242257at2759"/>
<feature type="region of interest" description="Disordered" evidence="1">
    <location>
        <begin position="1"/>
        <end position="30"/>
    </location>
</feature>
<feature type="compositionally biased region" description="Polar residues" evidence="1">
    <location>
        <begin position="1"/>
        <end position="17"/>
    </location>
</feature>
<dbReference type="Proteomes" id="UP000298663">
    <property type="component" value="Unassembled WGS sequence"/>
</dbReference>
<accession>A0A4U8UWA0</accession>